<sequence>MNRSKTSISAILVVLVLAGVFVFAQKPKRADEQFVSYIVDTKKQDLKLYWKDDQQEIFKSIQNLKSWLDKKHKKLVFAMNAGMYKKDNSAQGLFIENRKLVTALDTTSGAGNFYLKPNGVFYIRVDNLPGICTTSKFINNGKLKYASQSGPMLIIDGQIHSAFKKSSTNLNIRNGVGILPDNKVIFAMSKKEVNLYDFAEYFKNLGCKNALYLDGLVSRTYLPEKNWKQTDGNFGVIIGVTTD</sequence>
<proteinExistence type="predicted"/>
<keyword evidence="3" id="KW-1185">Reference proteome</keyword>
<accession>A0A1H0C8Z8</accession>
<evidence type="ECO:0000259" key="1">
    <source>
        <dbReference type="Pfam" id="PF09992"/>
    </source>
</evidence>
<evidence type="ECO:0000313" key="3">
    <source>
        <dbReference type="Proteomes" id="UP000183200"/>
    </source>
</evidence>
<dbReference type="EMBL" id="FNGY01000008">
    <property type="protein sequence ID" value="SDN54312.1"/>
    <property type="molecule type" value="Genomic_DNA"/>
</dbReference>
<dbReference type="Pfam" id="PF09992">
    <property type="entry name" value="NAGPA"/>
    <property type="match status" value="1"/>
</dbReference>
<protein>
    <submittedName>
        <fullName evidence="2">Uncharacterized protein YigE, DUF2233 family</fullName>
    </submittedName>
</protein>
<dbReference type="OrthoDB" id="5515706at2"/>
<dbReference type="InterPro" id="IPR018711">
    <property type="entry name" value="NAGPA"/>
</dbReference>
<organism evidence="2 3">
    <name type="scientific">Pedobacter steynii</name>
    <dbReference type="NCBI Taxonomy" id="430522"/>
    <lineage>
        <taxon>Bacteria</taxon>
        <taxon>Pseudomonadati</taxon>
        <taxon>Bacteroidota</taxon>
        <taxon>Sphingobacteriia</taxon>
        <taxon>Sphingobacteriales</taxon>
        <taxon>Sphingobacteriaceae</taxon>
        <taxon>Pedobacter</taxon>
    </lineage>
</organism>
<name>A0A1H0C8Z8_9SPHI</name>
<dbReference type="AlphaFoldDB" id="A0A1H0C8Z8"/>
<feature type="domain" description="Phosphodiester glycosidase" evidence="1">
    <location>
        <begin position="74"/>
        <end position="223"/>
    </location>
</feature>
<dbReference type="RefSeq" id="WP_074610984.1">
    <property type="nucleotide sequence ID" value="NZ_FNGY01000008.1"/>
</dbReference>
<gene>
    <name evidence="2" type="ORF">SAMN05421820_10851</name>
</gene>
<evidence type="ECO:0000313" key="2">
    <source>
        <dbReference type="EMBL" id="SDN54312.1"/>
    </source>
</evidence>
<dbReference type="Proteomes" id="UP000183200">
    <property type="component" value="Unassembled WGS sequence"/>
</dbReference>
<reference evidence="3" key="1">
    <citation type="submission" date="2016-10" db="EMBL/GenBank/DDBJ databases">
        <authorList>
            <person name="Varghese N."/>
            <person name="Submissions S."/>
        </authorList>
    </citation>
    <scope>NUCLEOTIDE SEQUENCE [LARGE SCALE GENOMIC DNA]</scope>
    <source>
        <strain evidence="3">DSM 19110</strain>
    </source>
</reference>